<evidence type="ECO:0000313" key="1">
    <source>
        <dbReference type="EMBL" id="MBC9813227.1"/>
    </source>
</evidence>
<protein>
    <recommendedName>
        <fullName evidence="3">Lipoprotein</fullName>
    </recommendedName>
</protein>
<evidence type="ECO:0000313" key="2">
    <source>
        <dbReference type="Proteomes" id="UP000652681"/>
    </source>
</evidence>
<dbReference type="PROSITE" id="PS51257">
    <property type="entry name" value="PROKAR_LIPOPROTEIN"/>
    <property type="match status" value="1"/>
</dbReference>
<reference evidence="1" key="1">
    <citation type="submission" date="2020-09" db="EMBL/GenBank/DDBJ databases">
        <title>Taishania pollutisoli gen. nov., sp. nov., Isolated from Tetrabromobisphenol A-Contaminated Soil.</title>
        <authorList>
            <person name="Chen Q."/>
        </authorList>
    </citation>
    <scope>NUCLEOTIDE SEQUENCE</scope>
    <source>
        <strain evidence="1">CZZ-1</strain>
    </source>
</reference>
<sequence length="268" mass="31040">MLNHRQLTYLLGVGFAIGSFTSCYQKKAPKNSRVVISQEDEFPDDTLVSGIHPDSISYVDTFELLPTKTIFQHIQKNSKKKMLYKLPVLKSNDSLQNYEYIEQIAVTNVYASVGKLSNNTKLFNASLSENEELFSRILEDSIAFPKKPTLDSLNNWTEFAVTEYSGQNEWVYYEAIQWLENLYLTIENPKNSTNQKKLEELVYLQLENGTEMLERLSAYQDFPPIAVFAEYLIDILDCKYFTFDVTQLKKEVIQARENIYIPRDTATK</sequence>
<evidence type="ECO:0008006" key="3">
    <source>
        <dbReference type="Google" id="ProtNLM"/>
    </source>
</evidence>
<dbReference type="EMBL" id="JACVEL010000008">
    <property type="protein sequence ID" value="MBC9813227.1"/>
    <property type="molecule type" value="Genomic_DNA"/>
</dbReference>
<dbReference type="AlphaFoldDB" id="A0A8J6PDH5"/>
<organism evidence="1 2">
    <name type="scientific">Taishania pollutisoli</name>
    <dbReference type="NCBI Taxonomy" id="2766479"/>
    <lineage>
        <taxon>Bacteria</taxon>
        <taxon>Pseudomonadati</taxon>
        <taxon>Bacteroidota</taxon>
        <taxon>Flavobacteriia</taxon>
        <taxon>Flavobacteriales</taxon>
        <taxon>Crocinitomicaceae</taxon>
        <taxon>Taishania</taxon>
    </lineage>
</organism>
<comment type="caution">
    <text evidence="1">The sequence shown here is derived from an EMBL/GenBank/DDBJ whole genome shotgun (WGS) entry which is preliminary data.</text>
</comment>
<dbReference type="Proteomes" id="UP000652681">
    <property type="component" value="Unassembled WGS sequence"/>
</dbReference>
<proteinExistence type="predicted"/>
<dbReference type="RefSeq" id="WP_216714451.1">
    <property type="nucleotide sequence ID" value="NZ_JACVEL010000008.1"/>
</dbReference>
<gene>
    <name evidence="1" type="ORF">H9Y05_12185</name>
</gene>
<keyword evidence="2" id="KW-1185">Reference proteome</keyword>
<name>A0A8J6PDH5_9FLAO</name>
<accession>A0A8J6PDH5</accession>